<comment type="caution">
    <text evidence="3">The sequence shown here is derived from an EMBL/GenBank/DDBJ whole genome shotgun (WGS) entry which is preliminary data.</text>
</comment>
<name>A0AAV5LJT1_9ROSI</name>
<dbReference type="InterPro" id="IPR036852">
    <property type="entry name" value="Peptidase_S8/S53_dom_sf"/>
</dbReference>
<dbReference type="Proteomes" id="UP001054252">
    <property type="component" value="Unassembled WGS sequence"/>
</dbReference>
<dbReference type="GO" id="GO:0006508">
    <property type="term" value="P:proteolysis"/>
    <property type="evidence" value="ECO:0007669"/>
    <property type="project" value="InterPro"/>
</dbReference>
<keyword evidence="4" id="KW-1185">Reference proteome</keyword>
<dbReference type="Gene3D" id="3.40.50.200">
    <property type="entry name" value="Peptidase S8/S53 domain"/>
    <property type="match status" value="1"/>
</dbReference>
<comment type="similarity">
    <text evidence="1">Belongs to the peptidase S8 family.</text>
</comment>
<evidence type="ECO:0000256" key="2">
    <source>
        <dbReference type="ARBA" id="ARBA00022729"/>
    </source>
</evidence>
<accession>A0AAV5LJT1</accession>
<organism evidence="3 4">
    <name type="scientific">Rubroshorea leprosula</name>
    <dbReference type="NCBI Taxonomy" id="152421"/>
    <lineage>
        <taxon>Eukaryota</taxon>
        <taxon>Viridiplantae</taxon>
        <taxon>Streptophyta</taxon>
        <taxon>Embryophyta</taxon>
        <taxon>Tracheophyta</taxon>
        <taxon>Spermatophyta</taxon>
        <taxon>Magnoliopsida</taxon>
        <taxon>eudicotyledons</taxon>
        <taxon>Gunneridae</taxon>
        <taxon>Pentapetalae</taxon>
        <taxon>rosids</taxon>
        <taxon>malvids</taxon>
        <taxon>Malvales</taxon>
        <taxon>Dipterocarpaceae</taxon>
        <taxon>Rubroshorea</taxon>
    </lineage>
</organism>
<evidence type="ECO:0000313" key="3">
    <source>
        <dbReference type="EMBL" id="GKV37408.1"/>
    </source>
</evidence>
<dbReference type="GO" id="GO:0004252">
    <property type="term" value="F:serine-type endopeptidase activity"/>
    <property type="evidence" value="ECO:0007669"/>
    <property type="project" value="InterPro"/>
</dbReference>
<sequence length="126" mass="14638">MVLPRSWTRRKLCKRSDVISVFPNKPRKLHTTHSWEFLRLKRDGIILSEAIWKKARFGKDTIIGNLDTGVWPESRSFSDEGYGPVPSRWRGVCQNGNGDEFHCSRSILYTALLSLYTHMPRQGLNY</sequence>
<evidence type="ECO:0000313" key="4">
    <source>
        <dbReference type="Proteomes" id="UP001054252"/>
    </source>
</evidence>
<protein>
    <submittedName>
        <fullName evidence="3">Uncharacterized protein</fullName>
    </submittedName>
</protein>
<evidence type="ECO:0000256" key="1">
    <source>
        <dbReference type="ARBA" id="ARBA00011073"/>
    </source>
</evidence>
<dbReference type="PANTHER" id="PTHR10795">
    <property type="entry name" value="PROPROTEIN CONVERTASE SUBTILISIN/KEXIN"/>
    <property type="match status" value="1"/>
</dbReference>
<gene>
    <name evidence="3" type="ORF">SLEP1_g45441</name>
</gene>
<dbReference type="EMBL" id="BPVZ01000122">
    <property type="protein sequence ID" value="GKV37408.1"/>
    <property type="molecule type" value="Genomic_DNA"/>
</dbReference>
<proteinExistence type="inferred from homology"/>
<dbReference type="SUPFAM" id="SSF52743">
    <property type="entry name" value="Subtilisin-like"/>
    <property type="match status" value="1"/>
</dbReference>
<dbReference type="InterPro" id="IPR045051">
    <property type="entry name" value="SBT"/>
</dbReference>
<reference evidence="3 4" key="1">
    <citation type="journal article" date="2021" name="Commun. Biol.">
        <title>The genome of Shorea leprosula (Dipterocarpaceae) highlights the ecological relevance of drought in aseasonal tropical rainforests.</title>
        <authorList>
            <person name="Ng K.K.S."/>
            <person name="Kobayashi M.J."/>
            <person name="Fawcett J.A."/>
            <person name="Hatakeyama M."/>
            <person name="Paape T."/>
            <person name="Ng C.H."/>
            <person name="Ang C.C."/>
            <person name="Tnah L.H."/>
            <person name="Lee C.T."/>
            <person name="Nishiyama T."/>
            <person name="Sese J."/>
            <person name="O'Brien M.J."/>
            <person name="Copetti D."/>
            <person name="Mohd Noor M.I."/>
            <person name="Ong R.C."/>
            <person name="Putra M."/>
            <person name="Sireger I.Z."/>
            <person name="Indrioko S."/>
            <person name="Kosugi Y."/>
            <person name="Izuno A."/>
            <person name="Isagi Y."/>
            <person name="Lee S.L."/>
            <person name="Shimizu K.K."/>
        </authorList>
    </citation>
    <scope>NUCLEOTIDE SEQUENCE [LARGE SCALE GENOMIC DNA]</scope>
    <source>
        <strain evidence="3">214</strain>
    </source>
</reference>
<dbReference type="AlphaFoldDB" id="A0AAV5LJT1"/>
<keyword evidence="2" id="KW-0732">Signal</keyword>